<dbReference type="AlphaFoldDB" id="A0AAE6I9T1"/>
<keyword evidence="1" id="KW-0614">Plasmid</keyword>
<dbReference type="RefSeq" id="WP_061329720.1">
    <property type="nucleotide sequence ID" value="NZ_CP022406.1"/>
</dbReference>
<proteinExistence type="predicted"/>
<evidence type="ECO:0000313" key="2">
    <source>
        <dbReference type="Proteomes" id="UP000962161"/>
    </source>
</evidence>
<dbReference type="Proteomes" id="UP000962161">
    <property type="component" value="Plasmid unnamed1"/>
</dbReference>
<organism evidence="1 2">
    <name type="scientific">Clostridium sporogenes</name>
    <dbReference type="NCBI Taxonomy" id="1509"/>
    <lineage>
        <taxon>Bacteria</taxon>
        <taxon>Bacillati</taxon>
        <taxon>Bacillota</taxon>
        <taxon>Clostridia</taxon>
        <taxon>Eubacteriales</taxon>
        <taxon>Clostridiaceae</taxon>
        <taxon>Clostridium</taxon>
    </lineage>
</organism>
<gene>
    <name evidence="1" type="ORF">CGS26_19730</name>
</gene>
<accession>A0AAE6I9T1</accession>
<dbReference type="InterPro" id="IPR044925">
    <property type="entry name" value="His-Me_finger_sf"/>
</dbReference>
<protein>
    <recommendedName>
        <fullName evidence="3">HNH endonuclease</fullName>
    </recommendedName>
</protein>
<geneLocation type="plasmid" evidence="1 2">
    <name>unnamed1</name>
</geneLocation>
<evidence type="ECO:0008006" key="3">
    <source>
        <dbReference type="Google" id="ProtNLM"/>
    </source>
</evidence>
<sequence length="238" mass="28227">MSGVTVDRLKINEDVSLSVYNEKIAINIKGLNKLAFVNYTEDLFEIIKNARFRVPKTPEAIKKYKYPYSNEYKKSLHQIVFDYYFGEDVRKKFYEAGYIIEHLDNDGFNCNISNLFILKEIKNTYKGWHFDKERSNALPIIALKIYHIIHNKTFQITIAFNQTFSNNISKKKLNVVRLLYDYNYEIVLQDAELILESIISTGHINFNEWRSMYRFNDIEIIYAPEIELSEEEKVEICI</sequence>
<dbReference type="EMBL" id="CP022406">
    <property type="protein sequence ID" value="QDY34538.1"/>
    <property type="molecule type" value="Genomic_DNA"/>
</dbReference>
<evidence type="ECO:0000313" key="1">
    <source>
        <dbReference type="EMBL" id="QDY34538.1"/>
    </source>
</evidence>
<reference evidence="1" key="1">
    <citation type="submission" date="2017-07" db="EMBL/GenBank/DDBJ databases">
        <title>Genome sequencing of BoNT-producing clostridia.</title>
        <authorList>
            <person name="Williamson C."/>
        </authorList>
    </citation>
    <scope>NUCLEOTIDE SEQUENCE</scope>
    <source>
        <strain evidence="1">AM553</strain>
        <plasmid evidence="1">unnamed1</plasmid>
    </source>
</reference>
<name>A0AAE6I9T1_CLOSG</name>
<dbReference type="SUPFAM" id="SSF54060">
    <property type="entry name" value="His-Me finger endonucleases"/>
    <property type="match status" value="1"/>
</dbReference>